<evidence type="ECO:0000256" key="2">
    <source>
        <dbReference type="ARBA" id="ARBA00023002"/>
    </source>
</evidence>
<feature type="domain" description="D-isomer specific 2-hydroxyacid dehydrogenase catalytic" evidence="5">
    <location>
        <begin position="122"/>
        <end position="386"/>
    </location>
</feature>
<gene>
    <name evidence="7" type="ORF">SLS62_002414</name>
</gene>
<comment type="similarity">
    <text evidence="1 4">Belongs to the D-isomer specific 2-hydroxyacid dehydrogenase family.</text>
</comment>
<dbReference type="EMBL" id="JAKJXP020000012">
    <property type="protein sequence ID" value="KAK7755484.1"/>
    <property type="molecule type" value="Genomic_DNA"/>
</dbReference>
<dbReference type="AlphaFoldDB" id="A0AAN9UU00"/>
<dbReference type="Pfam" id="PF00389">
    <property type="entry name" value="2-Hacid_dh"/>
    <property type="match status" value="1"/>
</dbReference>
<evidence type="ECO:0000313" key="7">
    <source>
        <dbReference type="EMBL" id="KAK7755484.1"/>
    </source>
</evidence>
<proteinExistence type="inferred from homology"/>
<keyword evidence="2 4" id="KW-0560">Oxidoreductase</keyword>
<dbReference type="InterPro" id="IPR006139">
    <property type="entry name" value="D-isomer_2_OHA_DH_cat_dom"/>
</dbReference>
<comment type="caution">
    <text evidence="7">The sequence shown here is derived from an EMBL/GenBank/DDBJ whole genome shotgun (WGS) entry which is preliminary data.</text>
</comment>
<dbReference type="PROSITE" id="PS00065">
    <property type="entry name" value="D_2_HYDROXYACID_DH_1"/>
    <property type="match status" value="1"/>
</dbReference>
<protein>
    <submittedName>
        <fullName evidence="7">Uncharacterized protein</fullName>
    </submittedName>
</protein>
<dbReference type="GO" id="GO:0051287">
    <property type="term" value="F:NAD binding"/>
    <property type="evidence" value="ECO:0007669"/>
    <property type="project" value="InterPro"/>
</dbReference>
<dbReference type="PANTHER" id="PTHR10996">
    <property type="entry name" value="2-HYDROXYACID DEHYDROGENASE-RELATED"/>
    <property type="match status" value="1"/>
</dbReference>
<dbReference type="SUPFAM" id="SSF52283">
    <property type="entry name" value="Formate/glycerate dehydrogenase catalytic domain-like"/>
    <property type="match status" value="1"/>
</dbReference>
<dbReference type="SUPFAM" id="SSF51735">
    <property type="entry name" value="NAD(P)-binding Rossmann-fold domains"/>
    <property type="match status" value="1"/>
</dbReference>
<keyword evidence="8" id="KW-1185">Reference proteome</keyword>
<sequence length="407" mass="43325">MLRTSASPNLSICAKLLLGIAKQPSKSCSRFYYPASAAIATTTTRAMSSSSSTTAAAAAAGTKPAVLLIGGLAHCNEQWQSLGSKYQLLEFRQGTRAQFLANCREGAYDGVRGCYRSNNSTSVTGPFDAELVAALPASWRYIAHNGAGYDNIDVAACTARRIAVSSTPRAVDDATADIAIFLMLGALRQVHAPYTALRAGNWKGPSPPRLGHDPRGKTLGILGMGGIGRAMARRARAFGMRVVYHNRRRLADPALEDGAAYAETLDALLAAADVLSLNLALNAQTRHIVGAAELARCKPGVVVVNTARGALIDEAALVAALESGHVAAVGLDVFENEPEIHEGLLRSDRAFMVPHLGTSTYETQRGMEQLVLRNLEAVVDRGEMYTLVGEQKGLDWAPKEADFDEVF</sequence>
<dbReference type="CDD" id="cd12168">
    <property type="entry name" value="Mand_dh_like"/>
    <property type="match status" value="1"/>
</dbReference>
<accession>A0AAN9UU00</accession>
<keyword evidence="3" id="KW-0520">NAD</keyword>
<dbReference type="GO" id="GO:0016618">
    <property type="term" value="F:hydroxypyruvate reductase [NAD(P)H] activity"/>
    <property type="evidence" value="ECO:0007669"/>
    <property type="project" value="TreeGrafter"/>
</dbReference>
<dbReference type="FunFam" id="3.40.50.720:FF:000203">
    <property type="entry name" value="D-3-phosphoglycerate dehydrogenase (SerA)"/>
    <property type="match status" value="1"/>
</dbReference>
<reference evidence="7 8" key="1">
    <citation type="submission" date="2024-02" db="EMBL/GenBank/DDBJ databases">
        <title>De novo assembly and annotation of 12 fungi associated with fruit tree decline syndrome in Ontario, Canada.</title>
        <authorList>
            <person name="Sulman M."/>
            <person name="Ellouze W."/>
            <person name="Ilyukhin E."/>
        </authorList>
    </citation>
    <scope>NUCLEOTIDE SEQUENCE [LARGE SCALE GENOMIC DNA]</scope>
    <source>
        <strain evidence="7 8">M11/M66-122</strain>
    </source>
</reference>
<dbReference type="Gene3D" id="3.40.50.720">
    <property type="entry name" value="NAD(P)-binding Rossmann-like Domain"/>
    <property type="match status" value="2"/>
</dbReference>
<evidence type="ECO:0000313" key="8">
    <source>
        <dbReference type="Proteomes" id="UP001320420"/>
    </source>
</evidence>
<dbReference type="InterPro" id="IPR050223">
    <property type="entry name" value="D-isomer_2-hydroxyacid_DH"/>
</dbReference>
<dbReference type="InterPro" id="IPR006140">
    <property type="entry name" value="D-isomer_DH_NAD-bd"/>
</dbReference>
<evidence type="ECO:0000259" key="6">
    <source>
        <dbReference type="Pfam" id="PF02826"/>
    </source>
</evidence>
<dbReference type="InterPro" id="IPR029752">
    <property type="entry name" value="D-isomer_DH_CS1"/>
</dbReference>
<evidence type="ECO:0000259" key="5">
    <source>
        <dbReference type="Pfam" id="PF00389"/>
    </source>
</evidence>
<dbReference type="GO" id="GO:0030267">
    <property type="term" value="F:glyoxylate reductase (NADPH) activity"/>
    <property type="evidence" value="ECO:0007669"/>
    <property type="project" value="TreeGrafter"/>
</dbReference>
<evidence type="ECO:0000256" key="3">
    <source>
        <dbReference type="ARBA" id="ARBA00023027"/>
    </source>
</evidence>
<evidence type="ECO:0000256" key="1">
    <source>
        <dbReference type="ARBA" id="ARBA00005854"/>
    </source>
</evidence>
<dbReference type="PROSITE" id="PS00671">
    <property type="entry name" value="D_2_HYDROXYACID_DH_3"/>
    <property type="match status" value="1"/>
</dbReference>
<feature type="domain" description="D-isomer specific 2-hydroxyacid dehydrogenase NAD-binding" evidence="6">
    <location>
        <begin position="181"/>
        <end position="357"/>
    </location>
</feature>
<dbReference type="InterPro" id="IPR036291">
    <property type="entry name" value="NAD(P)-bd_dom_sf"/>
</dbReference>
<dbReference type="GO" id="GO:0005829">
    <property type="term" value="C:cytosol"/>
    <property type="evidence" value="ECO:0007669"/>
    <property type="project" value="TreeGrafter"/>
</dbReference>
<evidence type="ECO:0000256" key="4">
    <source>
        <dbReference type="RuleBase" id="RU003719"/>
    </source>
</evidence>
<organism evidence="7 8">
    <name type="scientific">Diatrype stigma</name>
    <dbReference type="NCBI Taxonomy" id="117547"/>
    <lineage>
        <taxon>Eukaryota</taxon>
        <taxon>Fungi</taxon>
        <taxon>Dikarya</taxon>
        <taxon>Ascomycota</taxon>
        <taxon>Pezizomycotina</taxon>
        <taxon>Sordariomycetes</taxon>
        <taxon>Xylariomycetidae</taxon>
        <taxon>Xylariales</taxon>
        <taxon>Diatrypaceae</taxon>
        <taxon>Diatrype</taxon>
    </lineage>
</organism>
<name>A0AAN9UU00_9PEZI</name>
<dbReference type="Pfam" id="PF02826">
    <property type="entry name" value="2-Hacid_dh_C"/>
    <property type="match status" value="1"/>
</dbReference>
<dbReference type="InterPro" id="IPR029753">
    <property type="entry name" value="D-isomer_DH_CS"/>
</dbReference>
<dbReference type="PANTHER" id="PTHR10996:SF257">
    <property type="entry name" value="GLYOXYLATE REDUCTASE 1"/>
    <property type="match status" value="1"/>
</dbReference>
<dbReference type="Proteomes" id="UP001320420">
    <property type="component" value="Unassembled WGS sequence"/>
</dbReference>